<keyword evidence="6" id="KW-0997">Cell inner membrane</keyword>
<evidence type="ECO:0000256" key="3">
    <source>
        <dbReference type="ARBA" id="ARBA00022692"/>
    </source>
</evidence>
<feature type="transmembrane region" description="Helical" evidence="6">
    <location>
        <begin position="133"/>
        <end position="151"/>
    </location>
</feature>
<keyword evidence="3 6" id="KW-0812">Transmembrane</keyword>
<keyword evidence="6" id="KW-0186">Copper</keyword>
<dbReference type="Proteomes" id="UP000183805">
    <property type="component" value="Unassembled WGS sequence"/>
</dbReference>
<dbReference type="InterPro" id="IPR008457">
    <property type="entry name" value="Cu-R_CopD_dom"/>
</dbReference>
<name>A0ABY1G9B3_9GAMM</name>
<evidence type="ECO:0000256" key="4">
    <source>
        <dbReference type="ARBA" id="ARBA00022989"/>
    </source>
</evidence>
<dbReference type="PANTHER" id="PTHR34820:SF4">
    <property type="entry name" value="INNER MEMBRANE PROTEIN YEBZ"/>
    <property type="match status" value="1"/>
</dbReference>
<keyword evidence="9" id="KW-1185">Reference proteome</keyword>
<dbReference type="EMBL" id="FPAZ01000002">
    <property type="protein sequence ID" value="SFT41247.1"/>
    <property type="molecule type" value="Genomic_DNA"/>
</dbReference>
<evidence type="ECO:0000256" key="6">
    <source>
        <dbReference type="RuleBase" id="RU369037"/>
    </source>
</evidence>
<dbReference type="Pfam" id="PF05425">
    <property type="entry name" value="CopD"/>
    <property type="match status" value="1"/>
</dbReference>
<proteinExistence type="inferred from homology"/>
<feature type="transmembrane region" description="Helical" evidence="6">
    <location>
        <begin position="163"/>
        <end position="182"/>
    </location>
</feature>
<protein>
    <recommendedName>
        <fullName evidence="6">Copper resistance protein D</fullName>
    </recommendedName>
</protein>
<feature type="transmembrane region" description="Helical" evidence="6">
    <location>
        <begin position="276"/>
        <end position="298"/>
    </location>
</feature>
<dbReference type="PANTHER" id="PTHR34820">
    <property type="entry name" value="INNER MEMBRANE PROTEIN YEBZ"/>
    <property type="match status" value="1"/>
</dbReference>
<evidence type="ECO:0000256" key="1">
    <source>
        <dbReference type="ARBA" id="ARBA00004651"/>
    </source>
</evidence>
<reference evidence="8 9" key="1">
    <citation type="submission" date="2016-10" db="EMBL/GenBank/DDBJ databases">
        <authorList>
            <person name="Varghese N."/>
            <person name="Submissions S."/>
        </authorList>
    </citation>
    <scope>NUCLEOTIDE SEQUENCE [LARGE SCALE GENOMIC DNA]</scope>
    <source>
        <strain evidence="8 9">CGMCC 1.8499</strain>
    </source>
</reference>
<keyword evidence="5 6" id="KW-0472">Membrane</keyword>
<dbReference type="RefSeq" id="WP_074988539.1">
    <property type="nucleotide sequence ID" value="NZ_DIAH01000072.1"/>
</dbReference>
<evidence type="ECO:0000256" key="2">
    <source>
        <dbReference type="ARBA" id="ARBA00022475"/>
    </source>
</evidence>
<keyword evidence="4 6" id="KW-1133">Transmembrane helix</keyword>
<organism evidence="8 9">
    <name type="scientific">Pseudoalteromonas lipolytica</name>
    <dbReference type="NCBI Taxonomy" id="570156"/>
    <lineage>
        <taxon>Bacteria</taxon>
        <taxon>Pseudomonadati</taxon>
        <taxon>Pseudomonadota</taxon>
        <taxon>Gammaproteobacteria</taxon>
        <taxon>Alteromonadales</taxon>
        <taxon>Pseudoalteromonadaceae</taxon>
        <taxon>Pseudoalteromonas</taxon>
    </lineage>
</organism>
<comment type="function">
    <text evidence="6">Involved in copper resistance.</text>
</comment>
<comment type="subcellular location">
    <subcellularLocation>
        <location evidence="6">Cell inner membrane</location>
        <topology evidence="6">Multi-pass membrane protein</topology>
    </subcellularLocation>
    <subcellularLocation>
        <location evidence="1">Cell membrane</location>
        <topology evidence="1">Multi-pass membrane protein</topology>
    </subcellularLocation>
</comment>
<feature type="transmembrane region" description="Helical" evidence="6">
    <location>
        <begin position="234"/>
        <end position="255"/>
    </location>
</feature>
<sequence length="301" mass="33460">MQFSEWSLLLLLMKLANYTAIAALAGTLLIRFISHFHLNGNQHTAFLYFLKHWQIKCLMVGLIAAVLQTPIEAGAIAESGFMGMLDRPMLEIVWYSVIGEQARLRIVSFLVALMVASLWNVKAENNNAEKFNFALMLIIAALIAYSFSITGHSANENALVKSILTFHLAALACWIGALWPLLKSCTLLIKTDVEKIMHHFGQMAIIIVVVLLVSGLALLQQYLHSFSALFTSTYGQLILLKLLLVSAMLLLGAWHKLFLVPNINRQRYFETLKGSIAVEMVIALFVLITTSVFTTLVGPPI</sequence>
<gene>
    <name evidence="8" type="ORF">SAMN04487854_102235</name>
</gene>
<feature type="transmembrane region" description="Helical" evidence="6">
    <location>
        <begin position="15"/>
        <end position="34"/>
    </location>
</feature>
<evidence type="ECO:0000313" key="9">
    <source>
        <dbReference type="Proteomes" id="UP000183805"/>
    </source>
</evidence>
<feature type="transmembrane region" description="Helical" evidence="6">
    <location>
        <begin position="203"/>
        <end position="222"/>
    </location>
</feature>
<comment type="caution">
    <text evidence="8">The sequence shown here is derived from an EMBL/GenBank/DDBJ whole genome shotgun (WGS) entry which is preliminary data.</text>
</comment>
<accession>A0ABY1G9B3</accession>
<dbReference type="InterPro" id="IPR032694">
    <property type="entry name" value="CopC/D"/>
</dbReference>
<evidence type="ECO:0000259" key="7">
    <source>
        <dbReference type="Pfam" id="PF05425"/>
    </source>
</evidence>
<comment type="similarity">
    <text evidence="6">Belongs to the CopD family.</text>
</comment>
<keyword evidence="2 6" id="KW-1003">Cell membrane</keyword>
<feature type="transmembrane region" description="Helical" evidence="6">
    <location>
        <begin position="55"/>
        <end position="82"/>
    </location>
</feature>
<feature type="transmembrane region" description="Helical" evidence="6">
    <location>
        <begin position="102"/>
        <end position="121"/>
    </location>
</feature>
<evidence type="ECO:0000313" key="8">
    <source>
        <dbReference type="EMBL" id="SFT41247.1"/>
    </source>
</evidence>
<evidence type="ECO:0000256" key="5">
    <source>
        <dbReference type="ARBA" id="ARBA00023136"/>
    </source>
</evidence>
<feature type="domain" description="Copper resistance protein D" evidence="7">
    <location>
        <begin position="195"/>
        <end position="292"/>
    </location>
</feature>